<evidence type="ECO:0000313" key="1">
    <source>
        <dbReference type="EMBL" id="GGM21379.1"/>
    </source>
</evidence>
<reference evidence="1" key="2">
    <citation type="submission" date="2020-09" db="EMBL/GenBank/DDBJ databases">
        <authorList>
            <person name="Sun Q."/>
            <person name="Ohkuma M."/>
        </authorList>
    </citation>
    <scope>NUCLEOTIDE SEQUENCE</scope>
    <source>
        <strain evidence="1">JCM 19831</strain>
    </source>
</reference>
<sequence length="70" mass="6987">MVTVATITLTTPFGSRTIADVAPGRQAYQSFSARAGQVAAGTVTVTATATIGGTPVTSTYQAAYSATTCP</sequence>
<organism evidence="1 2">
    <name type="scientific">Dactylosporangium sucinum</name>
    <dbReference type="NCBI Taxonomy" id="1424081"/>
    <lineage>
        <taxon>Bacteria</taxon>
        <taxon>Bacillati</taxon>
        <taxon>Actinomycetota</taxon>
        <taxon>Actinomycetes</taxon>
        <taxon>Micromonosporales</taxon>
        <taxon>Micromonosporaceae</taxon>
        <taxon>Dactylosporangium</taxon>
    </lineage>
</organism>
<reference evidence="1" key="1">
    <citation type="journal article" date="2014" name="Int. J. Syst. Evol. Microbiol.">
        <title>Complete genome sequence of Corynebacterium casei LMG S-19264T (=DSM 44701T), isolated from a smear-ripened cheese.</title>
        <authorList>
            <consortium name="US DOE Joint Genome Institute (JGI-PGF)"/>
            <person name="Walter F."/>
            <person name="Albersmeier A."/>
            <person name="Kalinowski J."/>
            <person name="Ruckert C."/>
        </authorList>
    </citation>
    <scope>NUCLEOTIDE SEQUENCE</scope>
    <source>
        <strain evidence="1">JCM 19831</strain>
    </source>
</reference>
<dbReference type="RefSeq" id="WP_190249766.1">
    <property type="nucleotide sequence ID" value="NZ_BMPI01000009.1"/>
</dbReference>
<proteinExistence type="predicted"/>
<dbReference type="Proteomes" id="UP000642070">
    <property type="component" value="Unassembled WGS sequence"/>
</dbReference>
<keyword evidence="2" id="KW-1185">Reference proteome</keyword>
<dbReference type="EMBL" id="BMPI01000009">
    <property type="protein sequence ID" value="GGM21379.1"/>
    <property type="molecule type" value="Genomic_DNA"/>
</dbReference>
<accession>A0A917WQG0</accession>
<protein>
    <submittedName>
        <fullName evidence="1">Uncharacterized protein</fullName>
    </submittedName>
</protein>
<dbReference type="AlphaFoldDB" id="A0A917WQG0"/>
<comment type="caution">
    <text evidence="1">The sequence shown here is derived from an EMBL/GenBank/DDBJ whole genome shotgun (WGS) entry which is preliminary data.</text>
</comment>
<name>A0A917WQG0_9ACTN</name>
<gene>
    <name evidence="1" type="ORF">GCM10007977_023090</name>
</gene>
<evidence type="ECO:0000313" key="2">
    <source>
        <dbReference type="Proteomes" id="UP000642070"/>
    </source>
</evidence>